<keyword evidence="1" id="KW-0808">Transferase</keyword>
<name>A0A511XJZ2_9PROT</name>
<keyword evidence="2" id="KW-1185">Reference proteome</keyword>
<dbReference type="GO" id="GO:0016740">
    <property type="term" value="F:transferase activity"/>
    <property type="evidence" value="ECO:0007669"/>
    <property type="project" value="UniProtKB-KW"/>
</dbReference>
<dbReference type="SUPFAM" id="SSF55729">
    <property type="entry name" value="Acyl-CoA N-acyltransferases (Nat)"/>
    <property type="match status" value="1"/>
</dbReference>
<dbReference type="Gene3D" id="3.40.630.30">
    <property type="match status" value="1"/>
</dbReference>
<dbReference type="EMBL" id="BJYG01000018">
    <property type="protein sequence ID" value="GEN63273.1"/>
    <property type="molecule type" value="Genomic_DNA"/>
</dbReference>
<accession>A0A511XJZ2</accession>
<dbReference type="Proteomes" id="UP000321746">
    <property type="component" value="Unassembled WGS sequence"/>
</dbReference>
<evidence type="ECO:0000313" key="1">
    <source>
        <dbReference type="EMBL" id="GEN63273.1"/>
    </source>
</evidence>
<protein>
    <submittedName>
        <fullName evidence="1">GNAT family acetyltransferase</fullName>
    </submittedName>
</protein>
<sequence>MSITVETMTGTAIEPFLPDLARLRITVFREWPYLYDGDVAYEEKYLQLYVKSAGAAVILARDGEKVIGASTCLPMADEMEAIRAPFEKRGLPVSDFFYFGESVLQKEYRGHGLGVRFFHEREKHALETSRSDFATFCSVRRPDVHPAKPEGATTLHAFWAKRGYHPLPGVTCTIDWKEPGDADETPHLLDFFIKSLRGRPVPAVLLNGETS</sequence>
<dbReference type="OrthoDB" id="187903at2"/>
<organism evidence="1 2">
    <name type="scientific">Acetobacter oeni</name>
    <dbReference type="NCBI Taxonomy" id="304077"/>
    <lineage>
        <taxon>Bacteria</taxon>
        <taxon>Pseudomonadati</taxon>
        <taxon>Pseudomonadota</taxon>
        <taxon>Alphaproteobacteria</taxon>
        <taxon>Acetobacterales</taxon>
        <taxon>Acetobacteraceae</taxon>
        <taxon>Acetobacter</taxon>
    </lineage>
</organism>
<dbReference type="InterPro" id="IPR016181">
    <property type="entry name" value="Acyl_CoA_acyltransferase"/>
</dbReference>
<dbReference type="AlphaFoldDB" id="A0A511XJZ2"/>
<evidence type="ECO:0000313" key="2">
    <source>
        <dbReference type="Proteomes" id="UP000321746"/>
    </source>
</evidence>
<gene>
    <name evidence="1" type="ORF">AOE01nite_14970</name>
</gene>
<dbReference type="RefSeq" id="WP_146887680.1">
    <property type="nucleotide sequence ID" value="NZ_BJYG01000018.1"/>
</dbReference>
<proteinExistence type="predicted"/>
<reference evidence="1 2" key="1">
    <citation type="submission" date="2019-07" db="EMBL/GenBank/DDBJ databases">
        <title>Whole genome shotgun sequence of Acetobacter oeni NBRC 105207.</title>
        <authorList>
            <person name="Hosoyama A."/>
            <person name="Uohara A."/>
            <person name="Ohji S."/>
            <person name="Ichikawa N."/>
        </authorList>
    </citation>
    <scope>NUCLEOTIDE SEQUENCE [LARGE SCALE GENOMIC DNA]</scope>
    <source>
        <strain evidence="1 2">NBRC 105207</strain>
    </source>
</reference>
<comment type="caution">
    <text evidence="1">The sequence shown here is derived from an EMBL/GenBank/DDBJ whole genome shotgun (WGS) entry which is preliminary data.</text>
</comment>